<dbReference type="InterPro" id="IPR050595">
    <property type="entry name" value="Bact_response_regulator"/>
</dbReference>
<evidence type="ECO:0000256" key="3">
    <source>
        <dbReference type="SAM" id="MobiDB-lite"/>
    </source>
</evidence>
<protein>
    <submittedName>
        <fullName evidence="5">Response regulator receiver protein</fullName>
    </submittedName>
</protein>
<organism evidence="5 6">
    <name type="scientific">Pedosphaera parvula (strain Ellin514)</name>
    <dbReference type="NCBI Taxonomy" id="320771"/>
    <lineage>
        <taxon>Bacteria</taxon>
        <taxon>Pseudomonadati</taxon>
        <taxon>Verrucomicrobiota</taxon>
        <taxon>Pedosphaerae</taxon>
        <taxon>Pedosphaerales</taxon>
        <taxon>Pedosphaeraceae</taxon>
        <taxon>Pedosphaera</taxon>
    </lineage>
</organism>
<keyword evidence="1 2" id="KW-0597">Phosphoprotein</keyword>
<dbReference type="EMBL" id="ABOX02000004">
    <property type="protein sequence ID" value="EEF62647.1"/>
    <property type="molecule type" value="Genomic_DNA"/>
</dbReference>
<accession>B9XCH9</accession>
<evidence type="ECO:0000259" key="4">
    <source>
        <dbReference type="PROSITE" id="PS50110"/>
    </source>
</evidence>
<dbReference type="InterPro" id="IPR025497">
    <property type="entry name" value="PatA-like_N"/>
</dbReference>
<dbReference type="Pfam" id="PF00072">
    <property type="entry name" value="Response_reg"/>
    <property type="match status" value="1"/>
</dbReference>
<feature type="modified residue" description="4-aspartylphosphate" evidence="2">
    <location>
        <position position="79"/>
    </location>
</feature>
<dbReference type="CDD" id="cd00156">
    <property type="entry name" value="REC"/>
    <property type="match status" value="1"/>
</dbReference>
<feature type="region of interest" description="Disordered" evidence="3">
    <location>
        <begin position="1"/>
        <end position="20"/>
    </location>
</feature>
<feature type="compositionally biased region" description="Polar residues" evidence="3">
    <location>
        <begin position="1"/>
        <end position="12"/>
    </location>
</feature>
<dbReference type="PANTHER" id="PTHR44591">
    <property type="entry name" value="STRESS RESPONSE REGULATOR PROTEIN 1"/>
    <property type="match status" value="1"/>
</dbReference>
<dbReference type="STRING" id="320771.Cflav_PD5282"/>
<reference evidence="5 6" key="1">
    <citation type="journal article" date="2011" name="J. Bacteriol.">
        <title>Genome sequence of 'Pedosphaera parvula' Ellin514, an aerobic Verrucomicrobial isolate from pasture soil.</title>
        <authorList>
            <person name="Kant R."/>
            <person name="van Passel M.W."/>
            <person name="Sangwan P."/>
            <person name="Palva A."/>
            <person name="Lucas S."/>
            <person name="Copeland A."/>
            <person name="Lapidus A."/>
            <person name="Glavina Del Rio T."/>
            <person name="Dalin E."/>
            <person name="Tice H."/>
            <person name="Bruce D."/>
            <person name="Goodwin L."/>
            <person name="Pitluck S."/>
            <person name="Chertkov O."/>
            <person name="Larimer F.W."/>
            <person name="Land M.L."/>
            <person name="Hauser L."/>
            <person name="Brettin T.S."/>
            <person name="Detter J.C."/>
            <person name="Han S."/>
            <person name="de Vos W.M."/>
            <person name="Janssen P.H."/>
            <person name="Smidt H."/>
        </authorList>
    </citation>
    <scope>NUCLEOTIDE SEQUENCE [LARGE SCALE GENOMIC DNA]</scope>
    <source>
        <strain evidence="5 6">Ellin514</strain>
    </source>
</reference>
<sequence>MTDADNQLTKPASSVPKDLNNIMSTQPKILLVDDDQDLLDLYKEMLSELPSQPEIFTSSTGARAMTMMDAEPFTLLICDLNMPKMDGLQVLSIVRRKYPDLRTVVLTSVMDEQFRSRVYSLGVDLFWQKPGSSEEIKQFLECLESLLGRDTQTGFRGVQSKSLVDIIQLECISQSSTVLKIKNGSLCGKIWINNGEIFDATVDGLEGEAAFHKVLSWKSGNFEVLSAEPNHPRVITNSYHALLLETVQAQDEAQDSSKPNVKSVSILSTLAKIPGVEFILSLNTKNEKGIESRGLENPDQVAKWSKQAIKQSRGLGELLGAGQLQQVEGLGPQRHVTLASNDDADICVGWQQNQSLPQIRESMKTLLALWVS</sequence>
<dbReference type="PANTHER" id="PTHR44591:SF3">
    <property type="entry name" value="RESPONSE REGULATORY DOMAIN-CONTAINING PROTEIN"/>
    <property type="match status" value="1"/>
</dbReference>
<dbReference type="GO" id="GO:0000160">
    <property type="term" value="P:phosphorelay signal transduction system"/>
    <property type="evidence" value="ECO:0007669"/>
    <property type="project" value="InterPro"/>
</dbReference>
<name>B9XCH9_PEDPL</name>
<dbReference type="Gene3D" id="3.40.50.2300">
    <property type="match status" value="1"/>
</dbReference>
<comment type="caution">
    <text evidence="5">The sequence shown here is derived from an EMBL/GenBank/DDBJ whole genome shotgun (WGS) entry which is preliminary data.</text>
</comment>
<gene>
    <name evidence="5" type="ORF">Cflav_PD5282</name>
</gene>
<evidence type="ECO:0000256" key="2">
    <source>
        <dbReference type="PROSITE-ProRule" id="PRU00169"/>
    </source>
</evidence>
<proteinExistence type="predicted"/>
<evidence type="ECO:0000256" key="1">
    <source>
        <dbReference type="ARBA" id="ARBA00022553"/>
    </source>
</evidence>
<evidence type="ECO:0000313" key="5">
    <source>
        <dbReference type="EMBL" id="EEF62647.1"/>
    </source>
</evidence>
<dbReference type="InterPro" id="IPR001789">
    <property type="entry name" value="Sig_transdc_resp-reg_receiver"/>
</dbReference>
<dbReference type="SUPFAM" id="SSF52172">
    <property type="entry name" value="CheY-like"/>
    <property type="match status" value="1"/>
</dbReference>
<evidence type="ECO:0000313" key="6">
    <source>
        <dbReference type="Proteomes" id="UP000003688"/>
    </source>
</evidence>
<dbReference type="Proteomes" id="UP000003688">
    <property type="component" value="Unassembled WGS sequence"/>
</dbReference>
<keyword evidence="6" id="KW-1185">Reference proteome</keyword>
<dbReference type="PROSITE" id="PS50110">
    <property type="entry name" value="RESPONSE_REGULATORY"/>
    <property type="match status" value="1"/>
</dbReference>
<dbReference type="SMART" id="SM00448">
    <property type="entry name" value="REC"/>
    <property type="match status" value="1"/>
</dbReference>
<dbReference type="AlphaFoldDB" id="B9XCH9"/>
<feature type="domain" description="Response regulatory" evidence="4">
    <location>
        <begin position="28"/>
        <end position="144"/>
    </location>
</feature>
<dbReference type="InterPro" id="IPR011006">
    <property type="entry name" value="CheY-like_superfamily"/>
</dbReference>
<dbReference type="Pfam" id="PF14332">
    <property type="entry name" value="DUF4388"/>
    <property type="match status" value="1"/>
</dbReference>